<organism evidence="2">
    <name type="scientific">Brassica oleracea</name>
    <name type="common">Wild cabbage</name>
    <dbReference type="NCBI Taxonomy" id="3712"/>
    <lineage>
        <taxon>Eukaryota</taxon>
        <taxon>Viridiplantae</taxon>
        <taxon>Streptophyta</taxon>
        <taxon>Embryophyta</taxon>
        <taxon>Tracheophyta</taxon>
        <taxon>Spermatophyta</taxon>
        <taxon>Magnoliopsida</taxon>
        <taxon>eudicotyledons</taxon>
        <taxon>Gunneridae</taxon>
        <taxon>Pentapetalae</taxon>
        <taxon>rosids</taxon>
        <taxon>malvids</taxon>
        <taxon>Brassicales</taxon>
        <taxon>Brassicaceae</taxon>
        <taxon>Brassiceae</taxon>
        <taxon>Brassica</taxon>
    </lineage>
</organism>
<accession>A0A3P6DZM8</accession>
<feature type="region of interest" description="Disordered" evidence="1">
    <location>
        <begin position="1"/>
        <end position="43"/>
    </location>
</feature>
<evidence type="ECO:0000313" key="2">
    <source>
        <dbReference type="EMBL" id="VDD25802.1"/>
    </source>
</evidence>
<proteinExistence type="predicted"/>
<name>A0A3P6DZM8_BRAOL</name>
<reference evidence="2" key="1">
    <citation type="submission" date="2018-11" db="EMBL/GenBank/DDBJ databases">
        <authorList>
            <consortium name="Genoscope - CEA"/>
            <person name="William W."/>
        </authorList>
    </citation>
    <scope>NUCLEOTIDE SEQUENCE</scope>
</reference>
<gene>
    <name evidence="2" type="ORF">BOLC2T11126H</name>
</gene>
<evidence type="ECO:0000256" key="1">
    <source>
        <dbReference type="SAM" id="MobiDB-lite"/>
    </source>
</evidence>
<protein>
    <submittedName>
        <fullName evidence="2">Uncharacterized protein</fullName>
    </submittedName>
</protein>
<sequence length="43" mass="4719">MKKEYKTDASMGQTQGVDSKGKGKEGQSTALSLKAKVKKYQVR</sequence>
<dbReference type="EMBL" id="LR031874">
    <property type="protein sequence ID" value="VDD25802.1"/>
    <property type="molecule type" value="Genomic_DNA"/>
</dbReference>
<dbReference type="AlphaFoldDB" id="A0A3P6DZM8"/>